<comment type="caution">
    <text evidence="7">The sequence shown here is derived from an EMBL/GenBank/DDBJ whole genome shotgun (WGS) entry which is preliminary data.</text>
</comment>
<dbReference type="RefSeq" id="WP_208845932.1">
    <property type="nucleotide sequence ID" value="NZ_JAGGDJ010000001.1"/>
</dbReference>
<evidence type="ECO:0000256" key="3">
    <source>
        <dbReference type="ARBA" id="ARBA00022448"/>
    </source>
</evidence>
<keyword evidence="3" id="KW-0813">Transport</keyword>
<dbReference type="InterPro" id="IPR002491">
    <property type="entry name" value="ABC_transptr_periplasmic_BD"/>
</dbReference>
<evidence type="ECO:0000256" key="4">
    <source>
        <dbReference type="ARBA" id="ARBA00022729"/>
    </source>
</evidence>
<evidence type="ECO:0000259" key="6">
    <source>
        <dbReference type="PROSITE" id="PS50983"/>
    </source>
</evidence>
<reference evidence="7 8" key="1">
    <citation type="submission" date="2021-03" db="EMBL/GenBank/DDBJ databases">
        <title>Paenibacillus artemisicola MWE-103 whole genome sequence.</title>
        <authorList>
            <person name="Ham Y.J."/>
        </authorList>
    </citation>
    <scope>NUCLEOTIDE SEQUENCE [LARGE SCALE GENOMIC DNA]</scope>
    <source>
        <strain evidence="7 8">MWE-103</strain>
    </source>
</reference>
<keyword evidence="8" id="KW-1185">Reference proteome</keyword>
<dbReference type="Gene3D" id="3.40.50.1980">
    <property type="entry name" value="Nitrogenase molybdenum iron protein domain"/>
    <property type="match status" value="2"/>
</dbReference>
<protein>
    <submittedName>
        <fullName evidence="7">ABC transporter substrate-binding protein</fullName>
    </submittedName>
</protein>
<dbReference type="EMBL" id="JAGGDJ010000001">
    <property type="protein sequence ID" value="MBO7742983.1"/>
    <property type="molecule type" value="Genomic_DNA"/>
</dbReference>
<comment type="subcellular location">
    <subcellularLocation>
        <location evidence="1">Cell envelope</location>
    </subcellularLocation>
</comment>
<comment type="similarity">
    <text evidence="2">Belongs to the bacterial solute-binding protein 8 family.</text>
</comment>
<feature type="compositionally biased region" description="Low complexity" evidence="5">
    <location>
        <begin position="33"/>
        <end position="50"/>
    </location>
</feature>
<dbReference type="InterPro" id="IPR051313">
    <property type="entry name" value="Bact_iron-sidero_bind"/>
</dbReference>
<name>A0ABS3W3W5_9BACL</name>
<evidence type="ECO:0000313" key="8">
    <source>
        <dbReference type="Proteomes" id="UP000670947"/>
    </source>
</evidence>
<dbReference type="SUPFAM" id="SSF53807">
    <property type="entry name" value="Helical backbone' metal receptor"/>
    <property type="match status" value="1"/>
</dbReference>
<dbReference type="Pfam" id="PF01497">
    <property type="entry name" value="Peripla_BP_2"/>
    <property type="match status" value="1"/>
</dbReference>
<gene>
    <name evidence="7" type="ORF">I8J29_02160</name>
</gene>
<evidence type="ECO:0000256" key="5">
    <source>
        <dbReference type="SAM" id="MobiDB-lite"/>
    </source>
</evidence>
<accession>A0ABS3W3W5</accession>
<keyword evidence="4" id="KW-0732">Signal</keyword>
<dbReference type="Proteomes" id="UP000670947">
    <property type="component" value="Unassembled WGS sequence"/>
</dbReference>
<sequence>MFTNKPAIVYLIFIMIAVLLSGCGGANTANSSTAREQADQTAAETEAAHAGTEKPAADKPAAAARTVTDAMGREVAVPEHPSRIIAHYFASEAAALGLPLVGTNFINAAEVLTPEQLRGVEDIGGEGGAVNLEKALALKPDIILVPNFLEAADLDALSKIAPVFAIDYGSDVFAKLRAIGGITGASERSEAWIAAYEAKAKAKRDELKSVIQPGETAAAYIMYQDKQLYLYGPKWLGQTMNRALGFAIPPKVTALFDRKPDSLWETISLEVLPEYAADNMFLLVPGDNADAKKAAEELVDGPIWKSLPAVKNGKAHVVDGKWGFTDPMTLDWLLDEMTNVLEEKE</sequence>
<feature type="region of interest" description="Disordered" evidence="5">
    <location>
        <begin position="29"/>
        <end position="64"/>
    </location>
</feature>
<dbReference type="PROSITE" id="PS51257">
    <property type="entry name" value="PROKAR_LIPOPROTEIN"/>
    <property type="match status" value="1"/>
</dbReference>
<feature type="domain" description="Fe/B12 periplasmic-binding" evidence="6">
    <location>
        <begin position="83"/>
        <end position="345"/>
    </location>
</feature>
<evidence type="ECO:0000256" key="2">
    <source>
        <dbReference type="ARBA" id="ARBA00008814"/>
    </source>
</evidence>
<organism evidence="7 8">
    <name type="scientific">Paenibacillus artemisiicola</name>
    <dbReference type="NCBI Taxonomy" id="1172618"/>
    <lineage>
        <taxon>Bacteria</taxon>
        <taxon>Bacillati</taxon>
        <taxon>Bacillota</taxon>
        <taxon>Bacilli</taxon>
        <taxon>Bacillales</taxon>
        <taxon>Paenibacillaceae</taxon>
        <taxon>Paenibacillus</taxon>
    </lineage>
</organism>
<dbReference type="PANTHER" id="PTHR30532:SF26">
    <property type="entry name" value="IRON(3+)-HYDROXAMATE-BINDING PROTEIN FHUD"/>
    <property type="match status" value="1"/>
</dbReference>
<evidence type="ECO:0000256" key="1">
    <source>
        <dbReference type="ARBA" id="ARBA00004196"/>
    </source>
</evidence>
<proteinExistence type="inferred from homology"/>
<dbReference type="PROSITE" id="PS50983">
    <property type="entry name" value="FE_B12_PBP"/>
    <property type="match status" value="1"/>
</dbReference>
<evidence type="ECO:0000313" key="7">
    <source>
        <dbReference type="EMBL" id="MBO7742983.1"/>
    </source>
</evidence>
<dbReference type="PANTHER" id="PTHR30532">
    <property type="entry name" value="IRON III DICITRATE-BINDING PERIPLASMIC PROTEIN"/>
    <property type="match status" value="1"/>
</dbReference>